<dbReference type="OrthoDB" id="5184914at2"/>
<dbReference type="InterPro" id="IPR036890">
    <property type="entry name" value="HATPase_C_sf"/>
</dbReference>
<protein>
    <submittedName>
        <fullName evidence="3">Putative anti-sigma regulatory factor</fullName>
    </submittedName>
</protein>
<dbReference type="Gene3D" id="3.30.565.10">
    <property type="entry name" value="Histidine kinase-like ATPase, C-terminal domain"/>
    <property type="match status" value="1"/>
</dbReference>
<reference evidence="3 4" key="1">
    <citation type="submission" date="2015-03" db="EMBL/GenBank/DDBJ databases">
        <authorList>
            <person name="Murphy D."/>
        </authorList>
    </citation>
    <scope>NUCLEOTIDE SEQUENCE [LARGE SCALE GENOMIC DNA]</scope>
    <source>
        <strain evidence="3 4">DSM 44277</strain>
    </source>
</reference>
<evidence type="ECO:0000313" key="4">
    <source>
        <dbReference type="Proteomes" id="UP000198875"/>
    </source>
</evidence>
<dbReference type="RefSeq" id="WP_085179695.1">
    <property type="nucleotide sequence ID" value="NZ_CSTD01000005.1"/>
</dbReference>
<proteinExistence type="predicted"/>
<evidence type="ECO:0000256" key="1">
    <source>
        <dbReference type="ARBA" id="ARBA00022527"/>
    </source>
</evidence>
<sequence>MPNIDDQFRFARSRVPADPGSAARTRAEFSGWLATHFSLGPERFNDVLLAVNEAIANAAEFAYADSPQRGTLDVDASYDAQSDTLAVTVDDHGRWRYQVARAPGARQELRGRGIPLMQALADTLIIDRTPRGTRVTLSWTDVTGRRSAG</sequence>
<organism evidence="3 4">
    <name type="scientific">Mycobacterium bohemicum DSM 44277</name>
    <dbReference type="NCBI Taxonomy" id="1236609"/>
    <lineage>
        <taxon>Bacteria</taxon>
        <taxon>Bacillati</taxon>
        <taxon>Actinomycetota</taxon>
        <taxon>Actinomycetes</taxon>
        <taxon>Mycobacteriales</taxon>
        <taxon>Mycobacteriaceae</taxon>
        <taxon>Mycobacterium</taxon>
    </lineage>
</organism>
<accession>A0A0U0WE44</accession>
<evidence type="ECO:0000259" key="2">
    <source>
        <dbReference type="Pfam" id="PF13581"/>
    </source>
</evidence>
<dbReference type="InterPro" id="IPR050267">
    <property type="entry name" value="Anti-sigma-factor_SerPK"/>
</dbReference>
<feature type="domain" description="Histidine kinase/HSP90-like ATPase" evidence="2">
    <location>
        <begin position="15"/>
        <end position="139"/>
    </location>
</feature>
<dbReference type="PANTHER" id="PTHR35526:SF3">
    <property type="entry name" value="ANTI-SIGMA-F FACTOR RSBW"/>
    <property type="match status" value="1"/>
</dbReference>
<evidence type="ECO:0000313" key="3">
    <source>
        <dbReference type="EMBL" id="CPR12864.1"/>
    </source>
</evidence>
<name>A0A0U0WE44_MYCBE</name>
<keyword evidence="1" id="KW-0808">Transferase</keyword>
<dbReference type="InterPro" id="IPR003594">
    <property type="entry name" value="HATPase_dom"/>
</dbReference>
<keyword evidence="1" id="KW-0418">Kinase</keyword>
<dbReference type="PANTHER" id="PTHR35526">
    <property type="entry name" value="ANTI-SIGMA-F FACTOR RSBW-RELATED"/>
    <property type="match status" value="1"/>
</dbReference>
<dbReference type="Proteomes" id="UP000198875">
    <property type="component" value="Unassembled WGS sequence"/>
</dbReference>
<keyword evidence="1" id="KW-0723">Serine/threonine-protein kinase</keyword>
<dbReference type="Pfam" id="PF13581">
    <property type="entry name" value="HATPase_c_2"/>
    <property type="match status" value="1"/>
</dbReference>
<gene>
    <name evidence="3" type="ORF">BN971_04170</name>
</gene>
<dbReference type="GO" id="GO:0004674">
    <property type="term" value="F:protein serine/threonine kinase activity"/>
    <property type="evidence" value="ECO:0007669"/>
    <property type="project" value="UniProtKB-KW"/>
</dbReference>
<dbReference type="EMBL" id="CSTD01000005">
    <property type="protein sequence ID" value="CPR12864.1"/>
    <property type="molecule type" value="Genomic_DNA"/>
</dbReference>
<dbReference type="CDD" id="cd16936">
    <property type="entry name" value="HATPase_RsbW-like"/>
    <property type="match status" value="1"/>
</dbReference>
<dbReference type="AlphaFoldDB" id="A0A0U0WE44"/>
<dbReference type="SUPFAM" id="SSF55874">
    <property type="entry name" value="ATPase domain of HSP90 chaperone/DNA topoisomerase II/histidine kinase"/>
    <property type="match status" value="1"/>
</dbReference>